<dbReference type="PROSITE" id="PS50005">
    <property type="entry name" value="TPR"/>
    <property type="match status" value="1"/>
</dbReference>
<evidence type="ECO:0000313" key="9">
    <source>
        <dbReference type="Proteomes" id="UP000550401"/>
    </source>
</evidence>
<feature type="repeat" description="TPR" evidence="5">
    <location>
        <begin position="446"/>
        <end position="479"/>
    </location>
</feature>
<dbReference type="InterPro" id="IPR019734">
    <property type="entry name" value="TPR_rpt"/>
</dbReference>
<dbReference type="GO" id="GO:0004674">
    <property type="term" value="F:protein serine/threonine kinase activity"/>
    <property type="evidence" value="ECO:0007669"/>
    <property type="project" value="UniProtKB-EC"/>
</dbReference>
<keyword evidence="3 8" id="KW-0418">Kinase</keyword>
<dbReference type="SMART" id="SM00028">
    <property type="entry name" value="TPR"/>
    <property type="match status" value="7"/>
</dbReference>
<dbReference type="InterPro" id="IPR011009">
    <property type="entry name" value="Kinase-like_dom_sf"/>
</dbReference>
<sequence>MSDPRWERLQILFEGLLARPAGTREAWLADVEPDPDLRAEALALVAAEDVGEDGITRQLREAAARVMSTPTSGRQLGPYRLTGEIGSGGMGTVFLAERVDQHFDQRVAIKLLRGLPTRESTERMRRERQILADLSHPHIARLLDGGTTADGQPYLVMEYVDGVPLNEFCRSHDLPLRERLQLLAKICGAVQYAHQRLVIHRDLKPANVLVRGDGEPVLLDFGIAKLLGETGGTAQQTGLPWFTPAYASPEQRKGHPVSTATDVHGLGLLLYETISDSVPGRDDTGRLPPPSRVAKRRLPPELDLIVAKATHVEPERRYVSASALADDVTRFLRGRPVHAAPDRLHYRLAKFVSRHRLATAAGIAAIALAAWFTWRLANERDRALRAEALAQQQSATANSVVDYLVALFRSASPEETGTRPIAPRDLVDRGRREIDARLADAPQQRARLLGALGKIYLELGLPDDAADSLSRAAELERTHGTPRQRAAYLSDQGYAMNLAERPASAEPVLREAIATLGTVAPEDRRLAADILSTLGLSQARNGDAQGGIASARRAIDYAAAAEGSDSVSYAQCLYALAEAEMRSGRFDDAERDALRSIETMRKRLPDDADEVIQAKGFLTEVYEQQGRYADGERLLHEMLETRLRTLDPGSAWAVTARNNLAQAIQLQGRIVEATALLQQNVDLMRANHQEQTPSYAIGLNNLASLLEQAGDTTTSLAMFREVLDNALKQSVEADDPRLPIYRQNLGRSLMLNGKLDAARVMLDMPVEGNADSMDLRIERARRLAHLGDWMRRSHHYDEAMSYLDQSSAAFAELYPPTHARHGAIARLRGLVQRDRGRLGEAESELRRAVEILSGSAGPQANSTIDAKLQLADVLVARGNREEARALYDAITPLLATRFVEGSSTRRQQIELGRKLGATVATRG</sequence>
<evidence type="ECO:0000256" key="5">
    <source>
        <dbReference type="PROSITE-ProRule" id="PRU00339"/>
    </source>
</evidence>
<gene>
    <name evidence="8" type="ORF">FHW12_000502</name>
</gene>
<keyword evidence="1 8" id="KW-0808">Transferase</keyword>
<dbReference type="GO" id="GO:0005524">
    <property type="term" value="F:ATP binding"/>
    <property type="evidence" value="ECO:0007669"/>
    <property type="project" value="UniProtKB-UniRule"/>
</dbReference>
<name>A0A839F258_9GAMM</name>
<protein>
    <submittedName>
        <fullName evidence="8">Serine/threonine-protein kinase</fullName>
        <ecNumber evidence="8">2.7.11.1</ecNumber>
    </submittedName>
</protein>
<evidence type="ECO:0000256" key="1">
    <source>
        <dbReference type="ARBA" id="ARBA00022679"/>
    </source>
</evidence>
<dbReference type="InterPro" id="IPR011990">
    <property type="entry name" value="TPR-like_helical_dom_sf"/>
</dbReference>
<evidence type="ECO:0000256" key="4">
    <source>
        <dbReference type="ARBA" id="ARBA00022840"/>
    </source>
</evidence>
<dbReference type="PROSITE" id="PS00107">
    <property type="entry name" value="PROTEIN_KINASE_ATP"/>
    <property type="match status" value="1"/>
</dbReference>
<dbReference type="Pfam" id="PF13181">
    <property type="entry name" value="TPR_8"/>
    <property type="match status" value="1"/>
</dbReference>
<keyword evidence="2 6" id="KW-0547">Nucleotide-binding</keyword>
<dbReference type="Proteomes" id="UP000550401">
    <property type="component" value="Unassembled WGS sequence"/>
</dbReference>
<dbReference type="AlphaFoldDB" id="A0A839F258"/>
<dbReference type="Gene3D" id="1.10.510.10">
    <property type="entry name" value="Transferase(Phosphotransferase) domain 1"/>
    <property type="match status" value="1"/>
</dbReference>
<dbReference type="SUPFAM" id="SSF56112">
    <property type="entry name" value="Protein kinase-like (PK-like)"/>
    <property type="match status" value="1"/>
</dbReference>
<accession>A0A839F258</accession>
<dbReference type="PANTHER" id="PTHR43289">
    <property type="entry name" value="MITOGEN-ACTIVATED PROTEIN KINASE KINASE KINASE 20-RELATED"/>
    <property type="match status" value="1"/>
</dbReference>
<dbReference type="EC" id="2.7.11.1" evidence="8"/>
<evidence type="ECO:0000259" key="7">
    <source>
        <dbReference type="PROSITE" id="PS50011"/>
    </source>
</evidence>
<dbReference type="EMBL" id="JACGXL010000001">
    <property type="protein sequence ID" value="MBA8886311.1"/>
    <property type="molecule type" value="Genomic_DNA"/>
</dbReference>
<evidence type="ECO:0000256" key="3">
    <source>
        <dbReference type="ARBA" id="ARBA00022777"/>
    </source>
</evidence>
<keyword evidence="9" id="KW-1185">Reference proteome</keyword>
<dbReference type="Pfam" id="PF13432">
    <property type="entry name" value="TPR_16"/>
    <property type="match status" value="1"/>
</dbReference>
<dbReference type="Gene3D" id="1.25.40.10">
    <property type="entry name" value="Tetratricopeptide repeat domain"/>
    <property type="match status" value="3"/>
</dbReference>
<dbReference type="Gene3D" id="3.30.200.20">
    <property type="entry name" value="Phosphorylase Kinase, domain 1"/>
    <property type="match status" value="1"/>
</dbReference>
<dbReference type="SUPFAM" id="SSF48452">
    <property type="entry name" value="TPR-like"/>
    <property type="match status" value="3"/>
</dbReference>
<comment type="caution">
    <text evidence="8">The sequence shown here is derived from an EMBL/GenBank/DDBJ whole genome shotgun (WGS) entry which is preliminary data.</text>
</comment>
<dbReference type="InterPro" id="IPR017441">
    <property type="entry name" value="Protein_kinase_ATP_BS"/>
</dbReference>
<dbReference type="CDD" id="cd14014">
    <property type="entry name" value="STKc_PknB_like"/>
    <property type="match status" value="1"/>
</dbReference>
<dbReference type="PROSITE" id="PS00108">
    <property type="entry name" value="PROTEIN_KINASE_ST"/>
    <property type="match status" value="1"/>
</dbReference>
<proteinExistence type="predicted"/>
<feature type="binding site" evidence="6">
    <location>
        <position position="110"/>
    </location>
    <ligand>
        <name>ATP</name>
        <dbReference type="ChEBI" id="CHEBI:30616"/>
    </ligand>
</feature>
<reference evidence="8 9" key="1">
    <citation type="submission" date="2020-07" db="EMBL/GenBank/DDBJ databases">
        <title>Genomic Encyclopedia of Type Strains, Phase IV (KMG-V): Genome sequencing to study the core and pangenomes of soil and plant-associated prokaryotes.</title>
        <authorList>
            <person name="Whitman W."/>
        </authorList>
    </citation>
    <scope>NUCLEOTIDE SEQUENCE [LARGE SCALE GENOMIC DNA]</scope>
    <source>
        <strain evidence="8 9">RH2WT43</strain>
    </source>
</reference>
<keyword evidence="5" id="KW-0802">TPR repeat</keyword>
<evidence type="ECO:0000256" key="2">
    <source>
        <dbReference type="ARBA" id="ARBA00022741"/>
    </source>
</evidence>
<dbReference type="Pfam" id="PF13424">
    <property type="entry name" value="TPR_12"/>
    <property type="match status" value="1"/>
</dbReference>
<dbReference type="PANTHER" id="PTHR43289:SF34">
    <property type="entry name" value="SERINE_THREONINE-PROTEIN KINASE YBDM-RELATED"/>
    <property type="match status" value="1"/>
</dbReference>
<dbReference type="PROSITE" id="PS50011">
    <property type="entry name" value="PROTEIN_KINASE_DOM"/>
    <property type="match status" value="1"/>
</dbReference>
<evidence type="ECO:0000256" key="6">
    <source>
        <dbReference type="PROSITE-ProRule" id="PRU10141"/>
    </source>
</evidence>
<evidence type="ECO:0000313" key="8">
    <source>
        <dbReference type="EMBL" id="MBA8886311.1"/>
    </source>
</evidence>
<dbReference type="Pfam" id="PF00069">
    <property type="entry name" value="Pkinase"/>
    <property type="match status" value="1"/>
</dbReference>
<feature type="domain" description="Protein kinase" evidence="7">
    <location>
        <begin position="79"/>
        <end position="332"/>
    </location>
</feature>
<dbReference type="InterPro" id="IPR008271">
    <property type="entry name" value="Ser/Thr_kinase_AS"/>
</dbReference>
<organism evidence="8 9">
    <name type="scientific">Dokdonella fugitiva</name>
    <dbReference type="NCBI Taxonomy" id="328517"/>
    <lineage>
        <taxon>Bacteria</taxon>
        <taxon>Pseudomonadati</taxon>
        <taxon>Pseudomonadota</taxon>
        <taxon>Gammaproteobacteria</taxon>
        <taxon>Lysobacterales</taxon>
        <taxon>Rhodanobacteraceae</taxon>
        <taxon>Dokdonella</taxon>
    </lineage>
</organism>
<dbReference type="SMART" id="SM00220">
    <property type="entry name" value="S_TKc"/>
    <property type="match status" value="1"/>
</dbReference>
<keyword evidence="4 6" id="KW-0067">ATP-binding</keyword>
<dbReference type="InterPro" id="IPR000719">
    <property type="entry name" value="Prot_kinase_dom"/>
</dbReference>
<dbReference type="RefSeq" id="WP_182529402.1">
    <property type="nucleotide sequence ID" value="NZ_JACGXL010000001.1"/>
</dbReference>